<protein>
    <submittedName>
        <fullName evidence="7">Major facilitator superfamily transporter</fullName>
    </submittedName>
</protein>
<name>A0A194X0J0_MOLSC</name>
<dbReference type="KEGG" id="psco:LY89DRAFT_622358"/>
<feature type="transmembrane region" description="Helical" evidence="5">
    <location>
        <begin position="212"/>
        <end position="232"/>
    </location>
</feature>
<dbReference type="GO" id="GO:0022857">
    <property type="term" value="F:transmembrane transporter activity"/>
    <property type="evidence" value="ECO:0007669"/>
    <property type="project" value="InterPro"/>
</dbReference>
<evidence type="ECO:0000256" key="4">
    <source>
        <dbReference type="ARBA" id="ARBA00023136"/>
    </source>
</evidence>
<evidence type="ECO:0000256" key="5">
    <source>
        <dbReference type="SAM" id="Phobius"/>
    </source>
</evidence>
<feature type="transmembrane region" description="Helical" evidence="5">
    <location>
        <begin position="374"/>
        <end position="395"/>
    </location>
</feature>
<dbReference type="InterPro" id="IPR036259">
    <property type="entry name" value="MFS_trans_sf"/>
</dbReference>
<feature type="transmembrane region" description="Helical" evidence="5">
    <location>
        <begin position="20"/>
        <end position="41"/>
    </location>
</feature>
<accession>A0A194X0J0</accession>
<feature type="transmembrane region" description="Helical" evidence="5">
    <location>
        <begin position="137"/>
        <end position="158"/>
    </location>
</feature>
<comment type="subcellular location">
    <subcellularLocation>
        <location evidence="1">Membrane</location>
        <topology evidence="1">Multi-pass membrane protein</topology>
    </subcellularLocation>
</comment>
<feature type="transmembrane region" description="Helical" evidence="5">
    <location>
        <begin position="290"/>
        <end position="309"/>
    </location>
</feature>
<dbReference type="EMBL" id="KQ947422">
    <property type="protein sequence ID" value="KUJ13474.1"/>
    <property type="molecule type" value="Genomic_DNA"/>
</dbReference>
<evidence type="ECO:0000256" key="2">
    <source>
        <dbReference type="ARBA" id="ARBA00022692"/>
    </source>
</evidence>
<keyword evidence="2 5" id="KW-0812">Transmembrane</keyword>
<dbReference type="AlphaFoldDB" id="A0A194X0J0"/>
<feature type="transmembrane region" description="Helical" evidence="5">
    <location>
        <begin position="341"/>
        <end position="362"/>
    </location>
</feature>
<evidence type="ECO:0000313" key="7">
    <source>
        <dbReference type="EMBL" id="KUJ13474.1"/>
    </source>
</evidence>
<dbReference type="PROSITE" id="PS50850">
    <property type="entry name" value="MFS"/>
    <property type="match status" value="1"/>
</dbReference>
<dbReference type="FunFam" id="1.20.1250.20:FF:000196">
    <property type="entry name" value="MFS toxin efflux pump (AflT)"/>
    <property type="match status" value="1"/>
</dbReference>
<feature type="transmembrane region" description="Helical" evidence="5">
    <location>
        <begin position="252"/>
        <end position="270"/>
    </location>
</feature>
<reference evidence="7 8" key="1">
    <citation type="submission" date="2015-10" db="EMBL/GenBank/DDBJ databases">
        <title>Full genome of DAOMC 229536 Phialocephala scopiformis, a fungal endophyte of spruce producing the potent anti-insectan compound rugulosin.</title>
        <authorList>
            <consortium name="DOE Joint Genome Institute"/>
            <person name="Walker A.K."/>
            <person name="Frasz S.L."/>
            <person name="Seifert K.A."/>
            <person name="Miller J.D."/>
            <person name="Mondo S.J."/>
            <person name="Labutti K."/>
            <person name="Lipzen A."/>
            <person name="Dockter R."/>
            <person name="Kennedy M."/>
            <person name="Grigoriev I.V."/>
            <person name="Spatafora J.W."/>
        </authorList>
    </citation>
    <scope>NUCLEOTIDE SEQUENCE [LARGE SCALE GENOMIC DNA]</scope>
    <source>
        <strain evidence="7 8">CBS 120377</strain>
    </source>
</reference>
<dbReference type="InterPro" id="IPR011701">
    <property type="entry name" value="MFS"/>
</dbReference>
<feature type="transmembrane region" description="Helical" evidence="5">
    <location>
        <begin position="74"/>
        <end position="95"/>
    </location>
</feature>
<evidence type="ECO:0000256" key="1">
    <source>
        <dbReference type="ARBA" id="ARBA00004141"/>
    </source>
</evidence>
<dbReference type="OrthoDB" id="10021397at2759"/>
<evidence type="ECO:0000313" key="8">
    <source>
        <dbReference type="Proteomes" id="UP000070700"/>
    </source>
</evidence>
<dbReference type="RefSeq" id="XP_018067829.1">
    <property type="nucleotide sequence ID" value="XM_018210971.1"/>
</dbReference>
<dbReference type="GeneID" id="28820697"/>
<dbReference type="Proteomes" id="UP000070700">
    <property type="component" value="Unassembled WGS sequence"/>
</dbReference>
<keyword evidence="8" id="KW-1185">Reference proteome</keyword>
<dbReference type="SUPFAM" id="SSF103473">
    <property type="entry name" value="MFS general substrate transporter"/>
    <property type="match status" value="1"/>
</dbReference>
<evidence type="ECO:0000259" key="6">
    <source>
        <dbReference type="PROSITE" id="PS50850"/>
    </source>
</evidence>
<gene>
    <name evidence="7" type="ORF">LY89DRAFT_622358</name>
</gene>
<dbReference type="Gene3D" id="1.20.1250.20">
    <property type="entry name" value="MFS general substrate transporter like domains"/>
    <property type="match status" value="1"/>
</dbReference>
<feature type="domain" description="Major facilitator superfamily (MFS) profile" evidence="6">
    <location>
        <begin position="1"/>
        <end position="474"/>
    </location>
</feature>
<keyword evidence="4 5" id="KW-0472">Membrane</keyword>
<feature type="transmembrane region" description="Helical" evidence="5">
    <location>
        <begin position="316"/>
        <end position="335"/>
    </location>
</feature>
<evidence type="ECO:0000256" key="3">
    <source>
        <dbReference type="ARBA" id="ARBA00022989"/>
    </source>
</evidence>
<sequence>MVPTAIPIITTHFKSIDGVGWYASAYFLGATAVHGISWKLYSIASVKLIYILNLVAYIAGSAVCGTSSSSSALMIGRAVSGAAAVCLSPGVLRMVAVSTPFKKRPVYSGLFGAMYGLASIVGPILGGSLTYKVSWRWIFYIKIPSGLVVLTIIIFLFNTSKGARDSIANMGWRWRMARLDIEGSVFITASLSCLILALNWGGTTMAWSDPRIIGLTCVFGILFVLFAAKQFWRKEDASLPPRLMKQRSSLGALWFSFTLGSSLQIVNYYLPFWFQTVKGVSALQSGIMNFPLVISLVVSSILSGVMVSAIGYYTPFMVGSSILTAVGTGMLSTLSPQSSHVAWILYQVLCGIGLGLGAHQPIMVAQNILEIRDAAAGVSMMILAQNLSAAIFASVSQNVFKGRLVSNLEQYTPSLDPATVLSFGAANLQDSIEPQYLGGVRLAYNNALSKSYLVAAVVAATSMVGSVVIEWKSIR</sequence>
<dbReference type="Gene3D" id="1.20.1720.10">
    <property type="entry name" value="Multidrug resistance protein D"/>
    <property type="match status" value="1"/>
</dbReference>
<dbReference type="InParanoid" id="A0A194X0J0"/>
<feature type="transmembrane region" description="Helical" evidence="5">
    <location>
        <begin position="107"/>
        <end position="125"/>
    </location>
</feature>
<keyword evidence="3 5" id="KW-1133">Transmembrane helix</keyword>
<proteinExistence type="predicted"/>
<feature type="non-terminal residue" evidence="7">
    <location>
        <position position="475"/>
    </location>
</feature>
<feature type="transmembrane region" description="Helical" evidence="5">
    <location>
        <begin position="179"/>
        <end position="200"/>
    </location>
</feature>
<dbReference type="FunCoup" id="A0A194X0J0">
    <property type="interactions" value="83"/>
</dbReference>
<dbReference type="Pfam" id="PF07690">
    <property type="entry name" value="MFS_1"/>
    <property type="match status" value="1"/>
</dbReference>
<feature type="transmembrane region" description="Helical" evidence="5">
    <location>
        <begin position="48"/>
        <end position="68"/>
    </location>
</feature>
<feature type="transmembrane region" description="Helical" evidence="5">
    <location>
        <begin position="452"/>
        <end position="471"/>
    </location>
</feature>
<dbReference type="GO" id="GO:0005886">
    <property type="term" value="C:plasma membrane"/>
    <property type="evidence" value="ECO:0007669"/>
    <property type="project" value="TreeGrafter"/>
</dbReference>
<organism evidence="7 8">
    <name type="scientific">Mollisia scopiformis</name>
    <name type="common">Conifer needle endophyte fungus</name>
    <name type="synonym">Phialocephala scopiformis</name>
    <dbReference type="NCBI Taxonomy" id="149040"/>
    <lineage>
        <taxon>Eukaryota</taxon>
        <taxon>Fungi</taxon>
        <taxon>Dikarya</taxon>
        <taxon>Ascomycota</taxon>
        <taxon>Pezizomycotina</taxon>
        <taxon>Leotiomycetes</taxon>
        <taxon>Helotiales</taxon>
        <taxon>Mollisiaceae</taxon>
        <taxon>Mollisia</taxon>
    </lineage>
</organism>
<dbReference type="PANTHER" id="PTHR23501:SF199">
    <property type="entry name" value="MFS EFFLUX TRANSPORTER INPD-RELATED"/>
    <property type="match status" value="1"/>
</dbReference>
<dbReference type="PANTHER" id="PTHR23501">
    <property type="entry name" value="MAJOR FACILITATOR SUPERFAMILY"/>
    <property type="match status" value="1"/>
</dbReference>
<dbReference type="InterPro" id="IPR020846">
    <property type="entry name" value="MFS_dom"/>
</dbReference>